<dbReference type="InterPro" id="IPR011598">
    <property type="entry name" value="bHLH_dom"/>
</dbReference>
<sequence length="168" mass="19474">MMKRDQEIVLAKKTTKETDFRSRNLIAERNRRAKLKERLMALRSVVPTITNMKKETIIDDAVNYVIELKKFVKDLRDQLSGAEAALEEEEKQEHKNGITLEMEKLNVEGEVKVTQINEKKIMVNVICESKRRGFTKLIETISGQGFELTDMNFTNFKGVTQFIFCVEV</sequence>
<dbReference type="PANTHER" id="PTHR31945">
    <property type="entry name" value="TRANSCRIPTION FACTOR SCREAM2-RELATED"/>
    <property type="match status" value="1"/>
</dbReference>
<dbReference type="Gene3D" id="4.10.280.10">
    <property type="entry name" value="Helix-loop-helix DNA-binding domain"/>
    <property type="match status" value="1"/>
</dbReference>
<dbReference type="SUPFAM" id="SSF47459">
    <property type="entry name" value="HLH, helix-loop-helix DNA-binding domain"/>
    <property type="match status" value="1"/>
</dbReference>
<dbReference type="GO" id="GO:0046983">
    <property type="term" value="F:protein dimerization activity"/>
    <property type="evidence" value="ECO:0007669"/>
    <property type="project" value="InterPro"/>
</dbReference>
<dbReference type="Proteomes" id="UP000631114">
    <property type="component" value="Unassembled WGS sequence"/>
</dbReference>
<feature type="domain" description="BHLH" evidence="5">
    <location>
        <begin position="19"/>
        <end position="68"/>
    </location>
</feature>
<dbReference type="GO" id="GO:0043565">
    <property type="term" value="F:sequence-specific DNA binding"/>
    <property type="evidence" value="ECO:0007669"/>
    <property type="project" value="TreeGrafter"/>
</dbReference>
<proteinExistence type="predicted"/>
<comment type="caution">
    <text evidence="6">The sequence shown here is derived from an EMBL/GenBank/DDBJ whole genome shotgun (WGS) entry which is preliminary data.</text>
</comment>
<dbReference type="AlphaFoldDB" id="A0A835H516"/>
<dbReference type="PANTHER" id="PTHR31945:SF20">
    <property type="entry name" value="TRANSCRIPTION FACTOR DYT1"/>
    <property type="match status" value="1"/>
</dbReference>
<dbReference type="Pfam" id="PF00010">
    <property type="entry name" value="HLH"/>
    <property type="match status" value="1"/>
</dbReference>
<evidence type="ECO:0000256" key="4">
    <source>
        <dbReference type="ARBA" id="ARBA00023242"/>
    </source>
</evidence>
<name>A0A835H516_9MAGN</name>
<evidence type="ECO:0000256" key="3">
    <source>
        <dbReference type="ARBA" id="ARBA00023163"/>
    </source>
</evidence>
<protein>
    <recommendedName>
        <fullName evidence="5">BHLH domain-containing protein</fullName>
    </recommendedName>
</protein>
<reference evidence="6 7" key="1">
    <citation type="submission" date="2020-10" db="EMBL/GenBank/DDBJ databases">
        <title>The Coptis chinensis genome and diversification of protoberbering-type alkaloids.</title>
        <authorList>
            <person name="Wang B."/>
            <person name="Shu S."/>
            <person name="Song C."/>
            <person name="Liu Y."/>
        </authorList>
    </citation>
    <scope>NUCLEOTIDE SEQUENCE [LARGE SCALE GENOMIC DNA]</scope>
    <source>
        <strain evidence="6">HL-2020</strain>
        <tissue evidence="6">Leaf</tissue>
    </source>
</reference>
<dbReference type="InterPro" id="IPR051358">
    <property type="entry name" value="TF_AMS/ICE1/BHLH6-like"/>
</dbReference>
<evidence type="ECO:0000313" key="6">
    <source>
        <dbReference type="EMBL" id="KAF9590773.1"/>
    </source>
</evidence>
<keyword evidence="3" id="KW-0804">Transcription</keyword>
<dbReference type="PROSITE" id="PS50888">
    <property type="entry name" value="BHLH"/>
    <property type="match status" value="1"/>
</dbReference>
<gene>
    <name evidence="6" type="ORF">IFM89_038300</name>
</gene>
<comment type="subcellular location">
    <subcellularLocation>
        <location evidence="1">Nucleus</location>
    </subcellularLocation>
</comment>
<evidence type="ECO:0000259" key="5">
    <source>
        <dbReference type="PROSITE" id="PS50888"/>
    </source>
</evidence>
<organism evidence="6 7">
    <name type="scientific">Coptis chinensis</name>
    <dbReference type="NCBI Taxonomy" id="261450"/>
    <lineage>
        <taxon>Eukaryota</taxon>
        <taxon>Viridiplantae</taxon>
        <taxon>Streptophyta</taxon>
        <taxon>Embryophyta</taxon>
        <taxon>Tracheophyta</taxon>
        <taxon>Spermatophyta</taxon>
        <taxon>Magnoliopsida</taxon>
        <taxon>Ranunculales</taxon>
        <taxon>Ranunculaceae</taxon>
        <taxon>Coptidoideae</taxon>
        <taxon>Coptis</taxon>
    </lineage>
</organism>
<evidence type="ECO:0000256" key="2">
    <source>
        <dbReference type="ARBA" id="ARBA00023015"/>
    </source>
</evidence>
<dbReference type="GO" id="GO:0005634">
    <property type="term" value="C:nucleus"/>
    <property type="evidence" value="ECO:0007669"/>
    <property type="project" value="UniProtKB-SubCell"/>
</dbReference>
<dbReference type="OrthoDB" id="690068at2759"/>
<evidence type="ECO:0000256" key="1">
    <source>
        <dbReference type="ARBA" id="ARBA00004123"/>
    </source>
</evidence>
<dbReference type="GO" id="GO:0003700">
    <property type="term" value="F:DNA-binding transcription factor activity"/>
    <property type="evidence" value="ECO:0007669"/>
    <property type="project" value="TreeGrafter"/>
</dbReference>
<evidence type="ECO:0000313" key="7">
    <source>
        <dbReference type="Proteomes" id="UP000631114"/>
    </source>
</evidence>
<keyword evidence="7" id="KW-1185">Reference proteome</keyword>
<dbReference type="InterPro" id="IPR036638">
    <property type="entry name" value="HLH_DNA-bd_sf"/>
</dbReference>
<dbReference type="EMBL" id="JADFTS010000009">
    <property type="protein sequence ID" value="KAF9590773.1"/>
    <property type="molecule type" value="Genomic_DNA"/>
</dbReference>
<dbReference type="SMART" id="SM00353">
    <property type="entry name" value="HLH"/>
    <property type="match status" value="1"/>
</dbReference>
<keyword evidence="2" id="KW-0805">Transcription regulation</keyword>
<accession>A0A835H516</accession>
<keyword evidence="4" id="KW-0539">Nucleus</keyword>